<feature type="active site" evidence="11">
    <location>
        <position position="130"/>
    </location>
</feature>
<comment type="similarity">
    <text evidence="2 13">Belongs to the catalase family.</text>
</comment>
<evidence type="ECO:0000259" key="15">
    <source>
        <dbReference type="SMART" id="SM01060"/>
    </source>
</evidence>
<evidence type="ECO:0000313" key="17">
    <source>
        <dbReference type="Proteomes" id="UP000053617"/>
    </source>
</evidence>
<dbReference type="InterPro" id="IPR024711">
    <property type="entry name" value="Catalase_clade1/3"/>
</dbReference>
<dbReference type="PIRSF" id="PIRSF038928">
    <property type="entry name" value="Catalase_clade1-3"/>
    <property type="match status" value="1"/>
</dbReference>
<dbReference type="GO" id="GO:0009820">
    <property type="term" value="P:alkaloid metabolic process"/>
    <property type="evidence" value="ECO:0007669"/>
    <property type="project" value="UniProtKB-KW"/>
</dbReference>
<dbReference type="PROSITE" id="PS51402">
    <property type="entry name" value="CATALASE_3"/>
    <property type="match status" value="1"/>
</dbReference>
<evidence type="ECO:0000256" key="7">
    <source>
        <dbReference type="ARBA" id="ARBA00023002"/>
    </source>
</evidence>
<dbReference type="Pfam" id="PF06628">
    <property type="entry name" value="Catalase-rel"/>
    <property type="match status" value="1"/>
</dbReference>
<dbReference type="FunFam" id="2.40.180.10:FF:000001">
    <property type="entry name" value="Catalase"/>
    <property type="match status" value="1"/>
</dbReference>
<evidence type="ECO:0000256" key="11">
    <source>
        <dbReference type="PIRSR" id="PIRSR038928-1"/>
    </source>
</evidence>
<evidence type="ECO:0000313" key="16">
    <source>
        <dbReference type="EMBL" id="KIX10456.1"/>
    </source>
</evidence>
<dbReference type="GO" id="GO:0020037">
    <property type="term" value="F:heme binding"/>
    <property type="evidence" value="ECO:0007669"/>
    <property type="project" value="InterPro"/>
</dbReference>
<dbReference type="PROSITE" id="PS00438">
    <property type="entry name" value="CATALASE_2"/>
    <property type="match status" value="1"/>
</dbReference>
<evidence type="ECO:0000256" key="9">
    <source>
        <dbReference type="ARBA" id="ARBA00023324"/>
    </source>
</evidence>
<dbReference type="InterPro" id="IPR011614">
    <property type="entry name" value="Catalase_core"/>
</dbReference>
<dbReference type="InterPro" id="IPR024708">
    <property type="entry name" value="Catalase_AS"/>
</dbReference>
<gene>
    <name evidence="16" type="ORF">Z518_01539</name>
</gene>
<dbReference type="PANTHER" id="PTHR11465">
    <property type="entry name" value="CATALASE"/>
    <property type="match status" value="1"/>
</dbReference>
<dbReference type="GO" id="GO:0042542">
    <property type="term" value="P:response to hydrogen peroxide"/>
    <property type="evidence" value="ECO:0007669"/>
    <property type="project" value="TreeGrafter"/>
</dbReference>
<evidence type="ECO:0000256" key="6">
    <source>
        <dbReference type="ARBA" id="ARBA00022723"/>
    </source>
</evidence>
<keyword evidence="6 12" id="KW-0479">Metal-binding</keyword>
<dbReference type="GO" id="GO:0046872">
    <property type="term" value="F:metal ion binding"/>
    <property type="evidence" value="ECO:0007669"/>
    <property type="project" value="UniProtKB-KW"/>
</dbReference>
<organism evidence="16 17">
    <name type="scientific">Rhinocladiella mackenziei CBS 650.93</name>
    <dbReference type="NCBI Taxonomy" id="1442369"/>
    <lineage>
        <taxon>Eukaryota</taxon>
        <taxon>Fungi</taxon>
        <taxon>Dikarya</taxon>
        <taxon>Ascomycota</taxon>
        <taxon>Pezizomycotina</taxon>
        <taxon>Eurotiomycetes</taxon>
        <taxon>Chaetothyriomycetidae</taxon>
        <taxon>Chaetothyriales</taxon>
        <taxon>Herpotrichiellaceae</taxon>
        <taxon>Rhinocladiella</taxon>
    </lineage>
</organism>
<dbReference type="HOGENOM" id="CLU_010645_2_0_1"/>
<evidence type="ECO:0000256" key="8">
    <source>
        <dbReference type="ARBA" id="ARBA00023004"/>
    </source>
</evidence>
<evidence type="ECO:0000256" key="3">
    <source>
        <dbReference type="ARBA" id="ARBA00022559"/>
    </source>
</evidence>
<keyword evidence="8 12" id="KW-0408">Iron</keyword>
<sequence length="494" mass="55889">MAAKKGPIYTTSNGRPITFATASQRLGNNGPLLLQDFHLLDLLAHFDRERIPERVVHAKGAGAFGEFVVTHDVSDITSADFLNGIGKTTKVAARFSTVGGEKGSADAARDPRGFAVKFYTEQGNYDFVGNHTPVFFIRDGAKFPTFIHTQKRNPQTNLKDATMFWDFLSSNQESAHQVMQLFSDRGTPYSYRHINGYSGHTFKFTKEDGTFKYIKLHFKTDQASRDMSVEDATTRDPDFATQDLFEAIQRGEYPSWTLYVQVLDPKDTETFRRNIFDVTKVWPHKDVPLRPVGKMTLRRNPENYFAEVEQLAFSPAHLVPGIEPSADPMLQARLFSYSDTQRHRLGVNYQQIPVNAPLHAYAPFQRDGFMAVGAANNYGSAPSHPSSLRPNTYLPVDTAERASHETWVGRAVHALQPVTDEDFVQANGLWEVLGRTKDQQEHFVHNVSVHLFAAVKEVRERTYGMFERVNPKLGAWVRKETENVRKDKGLDLEE</sequence>
<evidence type="ECO:0000256" key="4">
    <source>
        <dbReference type="ARBA" id="ARBA00022589"/>
    </source>
</evidence>
<reference evidence="16 17" key="1">
    <citation type="submission" date="2015-01" db="EMBL/GenBank/DDBJ databases">
        <title>The Genome Sequence of Rhinocladiella mackenzie CBS 650.93.</title>
        <authorList>
            <consortium name="The Broad Institute Genomics Platform"/>
            <person name="Cuomo C."/>
            <person name="de Hoog S."/>
            <person name="Gorbushina A."/>
            <person name="Stielow B."/>
            <person name="Teixiera M."/>
            <person name="Abouelleil A."/>
            <person name="Chapman S.B."/>
            <person name="Priest M."/>
            <person name="Young S.K."/>
            <person name="Wortman J."/>
            <person name="Nusbaum C."/>
            <person name="Birren B."/>
        </authorList>
    </citation>
    <scope>NUCLEOTIDE SEQUENCE [LARGE SCALE GENOMIC DNA]</scope>
    <source>
        <strain evidence="16 17">CBS 650.93</strain>
    </source>
</reference>
<dbReference type="PROSITE" id="PS00437">
    <property type="entry name" value="CATALASE_1"/>
    <property type="match status" value="1"/>
</dbReference>
<name>A0A0D2J423_9EURO</name>
<evidence type="ECO:0000256" key="5">
    <source>
        <dbReference type="ARBA" id="ARBA00022617"/>
    </source>
</evidence>
<dbReference type="SMART" id="SM01060">
    <property type="entry name" value="Catalase"/>
    <property type="match status" value="1"/>
</dbReference>
<comment type="catalytic activity">
    <reaction evidence="13">
        <text>2 H2O2 = O2 + 2 H2O</text>
        <dbReference type="Rhea" id="RHEA:20309"/>
        <dbReference type="ChEBI" id="CHEBI:15377"/>
        <dbReference type="ChEBI" id="CHEBI:15379"/>
        <dbReference type="ChEBI" id="CHEBI:16240"/>
        <dbReference type="EC" id="1.11.1.6"/>
    </reaction>
</comment>
<dbReference type="CDD" id="cd08157">
    <property type="entry name" value="catalase_fungal"/>
    <property type="match status" value="1"/>
</dbReference>
<dbReference type="SUPFAM" id="SSF56634">
    <property type="entry name" value="Heme-dependent catalase-like"/>
    <property type="match status" value="1"/>
</dbReference>
<dbReference type="OrthoDB" id="6880011at2759"/>
<dbReference type="PRINTS" id="PR00067">
    <property type="entry name" value="CATALASE"/>
</dbReference>
<evidence type="ECO:0000256" key="1">
    <source>
        <dbReference type="ARBA" id="ARBA00004913"/>
    </source>
</evidence>
<feature type="binding site" description="axial binding residue" evidence="12">
    <location>
        <position position="337"/>
    </location>
    <ligand>
        <name>heme</name>
        <dbReference type="ChEBI" id="CHEBI:30413"/>
    </ligand>
    <ligandPart>
        <name>Fe</name>
        <dbReference type="ChEBI" id="CHEBI:18248"/>
    </ligandPart>
</feature>
<evidence type="ECO:0000256" key="10">
    <source>
        <dbReference type="ARBA" id="ARBA00044729"/>
    </source>
</evidence>
<comment type="function">
    <text evidence="10 14">Catalyzes the degradation of hydrogen peroxide (H(2)O(2)) generated by peroxisomal oxidases to water and oxygen, thereby protecting cells from the toxic effects of hydrogen peroxide.</text>
</comment>
<dbReference type="GeneID" id="25289610"/>
<keyword evidence="9 13" id="KW-0376">Hydrogen peroxide</keyword>
<keyword evidence="5 12" id="KW-0349">Heme</keyword>
<keyword evidence="17" id="KW-1185">Reference proteome</keyword>
<dbReference type="InterPro" id="IPR018028">
    <property type="entry name" value="Catalase"/>
</dbReference>
<dbReference type="InterPro" id="IPR020835">
    <property type="entry name" value="Catalase_sf"/>
</dbReference>
<accession>A0A0D2J423</accession>
<dbReference type="STRING" id="1442369.A0A0D2J423"/>
<keyword evidence="4" id="KW-0017">Alkaloid metabolism</keyword>
<dbReference type="EMBL" id="KN847475">
    <property type="protein sequence ID" value="KIX10456.1"/>
    <property type="molecule type" value="Genomic_DNA"/>
</dbReference>
<dbReference type="VEuPathDB" id="FungiDB:Z518_01539"/>
<protein>
    <recommendedName>
        <fullName evidence="13">Catalase</fullName>
        <ecNumber evidence="13">1.11.1.6</ecNumber>
    </recommendedName>
</protein>
<dbReference type="RefSeq" id="XP_013277592.1">
    <property type="nucleotide sequence ID" value="XM_013422138.1"/>
</dbReference>
<dbReference type="Pfam" id="PF00199">
    <property type="entry name" value="Catalase"/>
    <property type="match status" value="1"/>
</dbReference>
<evidence type="ECO:0000256" key="13">
    <source>
        <dbReference type="RuleBase" id="RU000498"/>
    </source>
</evidence>
<dbReference type="GO" id="GO:0005759">
    <property type="term" value="C:mitochondrial matrix"/>
    <property type="evidence" value="ECO:0007669"/>
    <property type="project" value="EnsemblFungi"/>
</dbReference>
<dbReference type="GO" id="GO:0042744">
    <property type="term" value="P:hydrogen peroxide catabolic process"/>
    <property type="evidence" value="ECO:0007669"/>
    <property type="project" value="UniProtKB-KW"/>
</dbReference>
<dbReference type="GO" id="GO:0005782">
    <property type="term" value="C:peroxisomal matrix"/>
    <property type="evidence" value="ECO:0007669"/>
    <property type="project" value="EnsemblFungi"/>
</dbReference>
<feature type="domain" description="Catalase core" evidence="15">
    <location>
        <begin position="10"/>
        <end position="392"/>
    </location>
</feature>
<dbReference type="Proteomes" id="UP000053617">
    <property type="component" value="Unassembled WGS sequence"/>
</dbReference>
<dbReference type="Gene3D" id="2.40.180.10">
    <property type="entry name" value="Catalase core domain"/>
    <property type="match status" value="1"/>
</dbReference>
<dbReference type="InterPro" id="IPR010582">
    <property type="entry name" value="Catalase_immune_responsive"/>
</dbReference>
<keyword evidence="3 13" id="KW-0575">Peroxidase</keyword>
<comment type="pathway">
    <text evidence="1">Alkaloid biosynthesis.</text>
</comment>
<comment type="cofactor">
    <cofactor evidence="12">
        <name>heme</name>
        <dbReference type="ChEBI" id="CHEBI:30413"/>
    </cofactor>
</comment>
<evidence type="ECO:0000256" key="14">
    <source>
        <dbReference type="RuleBase" id="RU004142"/>
    </source>
</evidence>
<feature type="active site" evidence="11">
    <location>
        <position position="57"/>
    </location>
</feature>
<evidence type="ECO:0000256" key="12">
    <source>
        <dbReference type="PIRSR" id="PIRSR038928-2"/>
    </source>
</evidence>
<dbReference type="AlphaFoldDB" id="A0A0D2J423"/>
<dbReference type="InterPro" id="IPR002226">
    <property type="entry name" value="Catalase_haem_BS"/>
</dbReference>
<evidence type="ECO:0000256" key="2">
    <source>
        <dbReference type="ARBA" id="ARBA00005329"/>
    </source>
</evidence>
<dbReference type="GO" id="GO:0004096">
    <property type="term" value="F:catalase activity"/>
    <property type="evidence" value="ECO:0007669"/>
    <property type="project" value="UniProtKB-EC"/>
</dbReference>
<proteinExistence type="inferred from homology"/>
<dbReference type="PANTHER" id="PTHR11465:SF9">
    <property type="entry name" value="CATALASE"/>
    <property type="match status" value="1"/>
</dbReference>
<dbReference type="EC" id="1.11.1.6" evidence="13"/>
<keyword evidence="7 13" id="KW-0560">Oxidoreductase</keyword>